<dbReference type="AlphaFoldDB" id="A0A7D4P4R6"/>
<dbReference type="SUPFAM" id="SSF75420">
    <property type="entry name" value="YhbC-like, N-terminal domain"/>
    <property type="match status" value="1"/>
</dbReference>
<protein>
    <recommendedName>
        <fullName evidence="3">Ribosome maturation factor RimP</fullName>
    </recommendedName>
</protein>
<proteinExistence type="inferred from homology"/>
<dbReference type="InterPro" id="IPR028998">
    <property type="entry name" value="RimP_C"/>
</dbReference>
<dbReference type="CDD" id="cd01734">
    <property type="entry name" value="YlxS_C"/>
    <property type="match status" value="1"/>
</dbReference>
<dbReference type="Pfam" id="PF02576">
    <property type="entry name" value="RimP_N"/>
    <property type="match status" value="1"/>
</dbReference>
<dbReference type="GO" id="GO:0000028">
    <property type="term" value="P:ribosomal small subunit assembly"/>
    <property type="evidence" value="ECO:0007669"/>
    <property type="project" value="TreeGrafter"/>
</dbReference>
<dbReference type="InterPro" id="IPR035956">
    <property type="entry name" value="RimP_N_sf"/>
</dbReference>
<dbReference type="GO" id="GO:0005829">
    <property type="term" value="C:cytosol"/>
    <property type="evidence" value="ECO:0007669"/>
    <property type="project" value="TreeGrafter"/>
</dbReference>
<keyword evidence="1 3" id="KW-0963">Cytoplasm</keyword>
<dbReference type="FunFam" id="3.30.300.70:FF:000001">
    <property type="entry name" value="Ribosome maturation factor RimP"/>
    <property type="match status" value="1"/>
</dbReference>
<dbReference type="InterPro" id="IPR036847">
    <property type="entry name" value="RimP_C_sf"/>
</dbReference>
<reference evidence="6 7" key="1">
    <citation type="submission" date="2020-05" db="EMBL/GenBank/DDBJ databases">
        <title>Thiomicrorhabdus sediminis sp.nov. and Thiomicrorhabdus xiamenensis sp.nov., novel sulfur-oxidizing bacteria isolated from coastal sediment.</title>
        <authorList>
            <person name="Liu X."/>
        </authorList>
    </citation>
    <scope>NUCLEOTIDE SEQUENCE [LARGE SCALE GENOMIC DNA]</scope>
    <source>
        <strain evidence="6 7">G2</strain>
    </source>
</reference>
<evidence type="ECO:0000313" key="7">
    <source>
        <dbReference type="Proteomes" id="UP000504724"/>
    </source>
</evidence>
<evidence type="ECO:0000259" key="5">
    <source>
        <dbReference type="Pfam" id="PF17384"/>
    </source>
</evidence>
<dbReference type="PANTHER" id="PTHR33867:SF1">
    <property type="entry name" value="RIBOSOME MATURATION FACTOR RIMP"/>
    <property type="match status" value="1"/>
</dbReference>
<dbReference type="SUPFAM" id="SSF74942">
    <property type="entry name" value="YhbC-like, C-terminal domain"/>
    <property type="match status" value="1"/>
</dbReference>
<evidence type="ECO:0000313" key="6">
    <source>
        <dbReference type="EMBL" id="QKI89095.1"/>
    </source>
</evidence>
<dbReference type="EMBL" id="CP054020">
    <property type="protein sequence ID" value="QKI89095.1"/>
    <property type="molecule type" value="Genomic_DNA"/>
</dbReference>
<organism evidence="6 7">
    <name type="scientific">Thiomicrorhabdus xiamenensis</name>
    <dbReference type="NCBI Taxonomy" id="2739063"/>
    <lineage>
        <taxon>Bacteria</taxon>
        <taxon>Pseudomonadati</taxon>
        <taxon>Pseudomonadota</taxon>
        <taxon>Gammaproteobacteria</taxon>
        <taxon>Thiotrichales</taxon>
        <taxon>Piscirickettsiaceae</taxon>
        <taxon>Thiomicrorhabdus</taxon>
    </lineage>
</organism>
<dbReference type="KEGG" id="txa:HQN79_05685"/>
<evidence type="ECO:0000256" key="3">
    <source>
        <dbReference type="HAMAP-Rule" id="MF_01077"/>
    </source>
</evidence>
<dbReference type="NCBIfam" id="NF000927">
    <property type="entry name" value="PRK00092.1-1"/>
    <property type="match status" value="1"/>
</dbReference>
<dbReference type="InterPro" id="IPR003728">
    <property type="entry name" value="Ribosome_maturation_RimP"/>
</dbReference>
<keyword evidence="7" id="KW-1185">Reference proteome</keyword>
<keyword evidence="2 3" id="KW-0690">Ribosome biogenesis</keyword>
<evidence type="ECO:0000256" key="1">
    <source>
        <dbReference type="ARBA" id="ARBA00022490"/>
    </source>
</evidence>
<comment type="similarity">
    <text evidence="3">Belongs to the RimP family.</text>
</comment>
<dbReference type="Pfam" id="PF17384">
    <property type="entry name" value="DUF150_C"/>
    <property type="match status" value="1"/>
</dbReference>
<evidence type="ECO:0000256" key="2">
    <source>
        <dbReference type="ARBA" id="ARBA00022517"/>
    </source>
</evidence>
<comment type="subcellular location">
    <subcellularLocation>
        <location evidence="3">Cytoplasm</location>
    </subcellularLocation>
</comment>
<name>A0A7D4P4R6_9GAMM</name>
<sequence>MIKEPRFYGVFCYLNSRNLGITSVRLEEKLENALKPTIESMGFEFWGLEYISAGRHSTLRLFVDREGGINVDDCADISHQVSAIMDVEDPISGAYNLEVSSPGLDRQLFKPEQFARYQGQTVQIRSAVDILGRKRFKGKMLKVDDQGVEIEVDGEIYPIPFDEIEKANLVPEF</sequence>
<dbReference type="Gene3D" id="3.30.300.70">
    <property type="entry name" value="RimP-like superfamily, N-terminal"/>
    <property type="match status" value="1"/>
</dbReference>
<gene>
    <name evidence="3 6" type="primary">rimP</name>
    <name evidence="6" type="ORF">HQN79_05685</name>
</gene>
<dbReference type="GO" id="GO:0006412">
    <property type="term" value="P:translation"/>
    <property type="evidence" value="ECO:0007669"/>
    <property type="project" value="TreeGrafter"/>
</dbReference>
<dbReference type="PANTHER" id="PTHR33867">
    <property type="entry name" value="RIBOSOME MATURATION FACTOR RIMP"/>
    <property type="match status" value="1"/>
</dbReference>
<feature type="domain" description="Ribosome maturation factor RimP N-terminal" evidence="4">
    <location>
        <begin position="34"/>
        <end position="105"/>
    </location>
</feature>
<comment type="function">
    <text evidence="3">Required for maturation of 30S ribosomal subunits.</text>
</comment>
<dbReference type="Gene3D" id="2.30.30.180">
    <property type="entry name" value="Ribosome maturation factor RimP, C-terminal domain"/>
    <property type="match status" value="1"/>
</dbReference>
<accession>A0A7D4P4R6</accession>
<dbReference type="HAMAP" id="MF_01077">
    <property type="entry name" value="RimP"/>
    <property type="match status" value="1"/>
</dbReference>
<evidence type="ECO:0000259" key="4">
    <source>
        <dbReference type="Pfam" id="PF02576"/>
    </source>
</evidence>
<dbReference type="Proteomes" id="UP000504724">
    <property type="component" value="Chromosome"/>
</dbReference>
<feature type="domain" description="Ribosome maturation factor RimP C-terminal" evidence="5">
    <location>
        <begin position="108"/>
        <end position="173"/>
    </location>
</feature>
<dbReference type="InterPro" id="IPR028989">
    <property type="entry name" value="RimP_N"/>
</dbReference>